<evidence type="ECO:0000256" key="3">
    <source>
        <dbReference type="ARBA" id="ARBA00022723"/>
    </source>
</evidence>
<reference evidence="9" key="1">
    <citation type="submission" date="2009-09" db="EMBL/GenBank/DDBJ databases">
        <title>The complete genome of Nakamurella multipartita DSM 44233.</title>
        <authorList>
            <consortium name="US DOE Joint Genome Institute (JGI-PGF)"/>
            <person name="Lucas S."/>
            <person name="Copeland A."/>
            <person name="Lapidus A."/>
            <person name="Glavina del Rio T."/>
            <person name="Dalin E."/>
            <person name="Tice H."/>
            <person name="Bruce D."/>
            <person name="Goodwin L."/>
            <person name="Pitluck S."/>
            <person name="Kyrpides N."/>
            <person name="Mavromatis K."/>
            <person name="Ivanova N."/>
            <person name="Ovchinnikova G."/>
            <person name="Sims D."/>
            <person name="Meincke L."/>
            <person name="Brettin T."/>
            <person name="Detter J.C."/>
            <person name="Han C."/>
            <person name="Larimer F."/>
            <person name="Land M."/>
            <person name="Hauser L."/>
            <person name="Markowitz V."/>
            <person name="Cheng J.-F."/>
            <person name="Hugenholtz P."/>
            <person name="Woyke T."/>
            <person name="Wu D."/>
            <person name="Klenk H.-P."/>
            <person name="Eisen J.A."/>
        </authorList>
    </citation>
    <scope>NUCLEOTIDE SEQUENCE [LARGE SCALE GENOMIC DNA]</scope>
    <source>
        <strain evidence="9">ATCC 700099 / DSM 44233 / CIP 104796 / JCM 9543 / NBRC 105858 / Y-104</strain>
    </source>
</reference>
<evidence type="ECO:0000256" key="5">
    <source>
        <dbReference type="ARBA" id="ARBA00023004"/>
    </source>
</evidence>
<dbReference type="PROSITE" id="PS00086">
    <property type="entry name" value="CYTOCHROME_P450"/>
    <property type="match status" value="1"/>
</dbReference>
<dbReference type="InterPro" id="IPR001128">
    <property type="entry name" value="Cyt_P450"/>
</dbReference>
<dbReference type="AlphaFoldDB" id="C8XA13"/>
<accession>C8XA13</accession>
<keyword evidence="2 7" id="KW-0349">Heme</keyword>
<dbReference type="Proteomes" id="UP000002218">
    <property type="component" value="Chromosome"/>
</dbReference>
<dbReference type="GO" id="GO:0020037">
    <property type="term" value="F:heme binding"/>
    <property type="evidence" value="ECO:0007669"/>
    <property type="project" value="InterPro"/>
</dbReference>
<name>C8XA13_NAKMY</name>
<comment type="similarity">
    <text evidence="1 7">Belongs to the cytochrome P450 family.</text>
</comment>
<proteinExistence type="inferred from homology"/>
<reference evidence="8 9" key="2">
    <citation type="journal article" date="2010" name="Stand. Genomic Sci.">
        <title>Complete genome sequence of Nakamurella multipartita type strain (Y-104).</title>
        <authorList>
            <person name="Tice H."/>
            <person name="Mayilraj S."/>
            <person name="Sims D."/>
            <person name="Lapidus A."/>
            <person name="Nolan M."/>
            <person name="Lucas S."/>
            <person name="Glavina Del Rio T."/>
            <person name="Copeland A."/>
            <person name="Cheng J.F."/>
            <person name="Meincke L."/>
            <person name="Bruce D."/>
            <person name="Goodwin L."/>
            <person name="Pitluck S."/>
            <person name="Ivanova N."/>
            <person name="Mavromatis K."/>
            <person name="Ovchinnikova G."/>
            <person name="Pati A."/>
            <person name="Chen A."/>
            <person name="Palaniappan K."/>
            <person name="Land M."/>
            <person name="Hauser L."/>
            <person name="Chang Y.J."/>
            <person name="Jeffries C.D."/>
            <person name="Detter J.C."/>
            <person name="Brettin T."/>
            <person name="Rohde M."/>
            <person name="Goker M."/>
            <person name="Bristow J."/>
            <person name="Eisen J.A."/>
            <person name="Markowitz V."/>
            <person name="Hugenholtz P."/>
            <person name="Kyrpides N.C."/>
            <person name="Klenk H.P."/>
            <person name="Chen F."/>
        </authorList>
    </citation>
    <scope>NUCLEOTIDE SEQUENCE [LARGE SCALE GENOMIC DNA]</scope>
    <source>
        <strain evidence="9">ATCC 700099 / DSM 44233 / CIP 104796 / JCM 9543 / NBRC 105858 / Y-104</strain>
    </source>
</reference>
<dbReference type="SUPFAM" id="SSF48264">
    <property type="entry name" value="Cytochrome P450"/>
    <property type="match status" value="1"/>
</dbReference>
<dbReference type="PRINTS" id="PR00359">
    <property type="entry name" value="BP450"/>
</dbReference>
<dbReference type="EMBL" id="CP001737">
    <property type="protein sequence ID" value="ACV81213.1"/>
    <property type="molecule type" value="Genomic_DNA"/>
</dbReference>
<protein>
    <submittedName>
        <fullName evidence="8">Cytochrome P450</fullName>
    </submittedName>
</protein>
<evidence type="ECO:0000256" key="1">
    <source>
        <dbReference type="ARBA" id="ARBA00010617"/>
    </source>
</evidence>
<organism evidence="8 9">
    <name type="scientific">Nakamurella multipartita (strain ATCC 700099 / DSM 44233 / CIP 104796 / JCM 9543 / NBRC 105858 / Y-104)</name>
    <name type="common">Microsphaera multipartita</name>
    <dbReference type="NCBI Taxonomy" id="479431"/>
    <lineage>
        <taxon>Bacteria</taxon>
        <taxon>Bacillati</taxon>
        <taxon>Actinomycetota</taxon>
        <taxon>Actinomycetes</taxon>
        <taxon>Nakamurellales</taxon>
        <taxon>Nakamurellaceae</taxon>
        <taxon>Nakamurella</taxon>
    </lineage>
</organism>
<dbReference type="RefSeq" id="WP_015750022.1">
    <property type="nucleotide sequence ID" value="NC_013235.1"/>
</dbReference>
<keyword evidence="3 7" id="KW-0479">Metal-binding</keyword>
<keyword evidence="4 7" id="KW-0560">Oxidoreductase</keyword>
<dbReference type="InParanoid" id="C8XA13"/>
<dbReference type="PANTHER" id="PTHR46696">
    <property type="entry name" value="P450, PUTATIVE (EUROFUNG)-RELATED"/>
    <property type="match status" value="1"/>
</dbReference>
<dbReference type="InterPro" id="IPR017972">
    <property type="entry name" value="Cyt_P450_CS"/>
</dbReference>
<dbReference type="CDD" id="cd20625">
    <property type="entry name" value="CYP164-like"/>
    <property type="match status" value="1"/>
</dbReference>
<dbReference type="GO" id="GO:0016705">
    <property type="term" value="F:oxidoreductase activity, acting on paired donors, with incorporation or reduction of molecular oxygen"/>
    <property type="evidence" value="ECO:0007669"/>
    <property type="project" value="InterPro"/>
</dbReference>
<keyword evidence="6 7" id="KW-0503">Monooxygenase</keyword>
<evidence type="ECO:0000256" key="7">
    <source>
        <dbReference type="RuleBase" id="RU000461"/>
    </source>
</evidence>
<dbReference type="Gene3D" id="1.10.630.10">
    <property type="entry name" value="Cytochrome P450"/>
    <property type="match status" value="1"/>
</dbReference>
<evidence type="ECO:0000313" key="8">
    <source>
        <dbReference type="EMBL" id="ACV81213.1"/>
    </source>
</evidence>
<dbReference type="Pfam" id="PF00067">
    <property type="entry name" value="p450"/>
    <property type="match status" value="1"/>
</dbReference>
<evidence type="ECO:0000256" key="4">
    <source>
        <dbReference type="ARBA" id="ARBA00023002"/>
    </source>
</evidence>
<dbReference type="HOGENOM" id="CLU_033716_2_0_11"/>
<keyword evidence="5 7" id="KW-0408">Iron</keyword>
<dbReference type="eggNOG" id="COG2124">
    <property type="taxonomic scope" value="Bacteria"/>
</dbReference>
<evidence type="ECO:0000256" key="2">
    <source>
        <dbReference type="ARBA" id="ARBA00022617"/>
    </source>
</evidence>
<dbReference type="GO" id="GO:0004497">
    <property type="term" value="F:monooxygenase activity"/>
    <property type="evidence" value="ECO:0007669"/>
    <property type="project" value="UniProtKB-KW"/>
</dbReference>
<gene>
    <name evidence="8" type="ordered locus">Namu_4939</name>
</gene>
<keyword evidence="9" id="KW-1185">Reference proteome</keyword>
<dbReference type="InterPro" id="IPR036396">
    <property type="entry name" value="Cyt_P450_sf"/>
</dbReference>
<evidence type="ECO:0000256" key="6">
    <source>
        <dbReference type="ARBA" id="ARBA00023033"/>
    </source>
</evidence>
<dbReference type="STRING" id="479431.Namu_4939"/>
<dbReference type="GO" id="GO:0005506">
    <property type="term" value="F:iron ion binding"/>
    <property type="evidence" value="ECO:0007669"/>
    <property type="project" value="InterPro"/>
</dbReference>
<evidence type="ECO:0000313" key="9">
    <source>
        <dbReference type="Proteomes" id="UP000002218"/>
    </source>
</evidence>
<dbReference type="InterPro" id="IPR002397">
    <property type="entry name" value="Cyt_P450_B"/>
</dbReference>
<sequence length="404" mass="43386">MLTDSVAAESLLAAFVSRAGRDDPYPVYRELLALPVLPRLGDGSLMITRFADCSAALRSPDVGHSDDVGGARVPDWREHPALRLFGTSLLGLDPPVHTRLRRIVSGAFTPRRTAALRPAVAGVVGELLETLDGEADFIAAFAFPLPIAVIGELLGVPRADQPPFQKLARDWTHVLDVTTPRVLAKADAAATEMCSYLGDLADERRARPREDLMSALVATGADGLRRDEVVTMAALLFAAGFETATHLLGNGLVSLLGHPDQLRRWRSAPDELAEPAVDELLRFDSPVQIARRKALRPLLIGETEVAAGEKLTVCIGAANRDPARFTEPDRLDLTRAQGGSLAFGAGIHYCLGAPLARLEGQVAFPALLRRYPRLGRAGSGMRRISLTLRGYQRLPVTTGSPSPG</sequence>
<dbReference type="KEGG" id="nml:Namu_4939"/>
<dbReference type="PANTHER" id="PTHR46696:SF1">
    <property type="entry name" value="CYTOCHROME P450 YJIB-RELATED"/>
    <property type="match status" value="1"/>
</dbReference>
<dbReference type="FunFam" id="1.10.630.10:FF:000018">
    <property type="entry name" value="Cytochrome P450 monooxygenase"/>
    <property type="match status" value="1"/>
</dbReference>